<dbReference type="SUPFAM" id="SSF46785">
    <property type="entry name" value="Winged helix' DNA-binding domain"/>
    <property type="match status" value="1"/>
</dbReference>
<dbReference type="Pfam" id="PF08279">
    <property type="entry name" value="HTH_11"/>
    <property type="match status" value="1"/>
</dbReference>
<evidence type="ECO:0000259" key="1">
    <source>
        <dbReference type="Pfam" id="PF02829"/>
    </source>
</evidence>
<dbReference type="Gene3D" id="3.30.1340.20">
    <property type="entry name" value="3H domain"/>
    <property type="match status" value="1"/>
</dbReference>
<dbReference type="InterPro" id="IPR036388">
    <property type="entry name" value="WH-like_DNA-bd_sf"/>
</dbReference>
<evidence type="ECO:0000259" key="2">
    <source>
        <dbReference type="Pfam" id="PF08279"/>
    </source>
</evidence>
<dbReference type="EMBL" id="JBHUEO010000004">
    <property type="protein sequence ID" value="MFD1705563.1"/>
    <property type="molecule type" value="Genomic_DNA"/>
</dbReference>
<protein>
    <submittedName>
        <fullName evidence="3">Transcription repressor NadR</fullName>
    </submittedName>
</protein>
<dbReference type="InterPro" id="IPR026043">
    <property type="entry name" value="NadR"/>
</dbReference>
<dbReference type="Pfam" id="PF02829">
    <property type="entry name" value="3H"/>
    <property type="match status" value="1"/>
</dbReference>
<dbReference type="RefSeq" id="WP_380772079.1">
    <property type="nucleotide sequence ID" value="NZ_JBHUEO010000004.1"/>
</dbReference>
<dbReference type="PANTHER" id="PTHR40068">
    <property type="entry name" value="TRANSCRIPTION REPRESSOR NIAR-RELATED"/>
    <property type="match status" value="1"/>
</dbReference>
<name>A0ABW4KEQ9_9BACI</name>
<gene>
    <name evidence="3" type="ORF">ACFSCZ_02210</name>
</gene>
<proteinExistence type="predicted"/>
<reference evidence="4" key="1">
    <citation type="journal article" date="2019" name="Int. J. Syst. Evol. Microbiol.">
        <title>The Global Catalogue of Microorganisms (GCM) 10K type strain sequencing project: providing services to taxonomists for standard genome sequencing and annotation.</title>
        <authorList>
            <consortium name="The Broad Institute Genomics Platform"/>
            <consortium name="The Broad Institute Genome Sequencing Center for Infectious Disease"/>
            <person name="Wu L."/>
            <person name="Ma J."/>
        </authorList>
    </citation>
    <scope>NUCLEOTIDE SEQUENCE [LARGE SCALE GENOMIC DNA]</scope>
    <source>
        <strain evidence="4">CGMCC 1.12295</strain>
    </source>
</reference>
<dbReference type="PIRSF" id="PIRSF037847">
    <property type="entry name" value="NiaR"/>
    <property type="match status" value="1"/>
</dbReference>
<sequence length="188" mass="20762">MSKEKGQKLLGEERRDWLLTYLKSHPGPVTGMTLAEKANVSRQVIVGDITLLKARNEPIIATSQGYVYMPAANGRVAEKIIACRHDSGRTELELQIIVDHGVTVKDVKVEHPVYGDLTASIMVSNRQDVADFIQRIQETNASLLSELTGGFHLHTLTATNVQMIEKAEEELKKAGILVEENEENGVDS</sequence>
<organism evidence="3 4">
    <name type="scientific">Siminovitchia sediminis</name>
    <dbReference type="NCBI Taxonomy" id="1274353"/>
    <lineage>
        <taxon>Bacteria</taxon>
        <taxon>Bacillati</taxon>
        <taxon>Bacillota</taxon>
        <taxon>Bacilli</taxon>
        <taxon>Bacillales</taxon>
        <taxon>Bacillaceae</taxon>
        <taxon>Siminovitchia</taxon>
    </lineage>
</organism>
<feature type="domain" description="Helix-turn-helix type 11" evidence="2">
    <location>
        <begin position="17"/>
        <end position="66"/>
    </location>
</feature>
<dbReference type="SUPFAM" id="SSF75500">
    <property type="entry name" value="Putative transcriptional regulator TM1602, C-terminal domain"/>
    <property type="match status" value="1"/>
</dbReference>
<keyword evidence="4" id="KW-1185">Reference proteome</keyword>
<dbReference type="InterPro" id="IPR004173">
    <property type="entry name" value="3H_domain"/>
</dbReference>
<dbReference type="PANTHER" id="PTHR40068:SF1">
    <property type="entry name" value="TRANSCRIPTION REPRESSOR NIAR-RELATED"/>
    <property type="match status" value="1"/>
</dbReference>
<comment type="caution">
    <text evidence="3">The sequence shown here is derived from an EMBL/GenBank/DDBJ whole genome shotgun (WGS) entry which is preliminary data.</text>
</comment>
<accession>A0ABW4KEQ9</accession>
<dbReference type="InterPro" id="IPR035922">
    <property type="entry name" value="3H_dom_sf"/>
</dbReference>
<evidence type="ECO:0000313" key="4">
    <source>
        <dbReference type="Proteomes" id="UP001597301"/>
    </source>
</evidence>
<feature type="domain" description="3H" evidence="1">
    <location>
        <begin position="81"/>
        <end position="177"/>
    </location>
</feature>
<dbReference type="InterPro" id="IPR013196">
    <property type="entry name" value="HTH_11"/>
</dbReference>
<dbReference type="Proteomes" id="UP001597301">
    <property type="component" value="Unassembled WGS sequence"/>
</dbReference>
<dbReference type="InterPro" id="IPR036390">
    <property type="entry name" value="WH_DNA-bd_sf"/>
</dbReference>
<evidence type="ECO:0000313" key="3">
    <source>
        <dbReference type="EMBL" id="MFD1705563.1"/>
    </source>
</evidence>
<dbReference type="Gene3D" id="1.10.10.10">
    <property type="entry name" value="Winged helix-like DNA-binding domain superfamily/Winged helix DNA-binding domain"/>
    <property type="match status" value="1"/>
</dbReference>